<evidence type="ECO:0000256" key="2">
    <source>
        <dbReference type="ARBA" id="ARBA00034247"/>
    </source>
</evidence>
<dbReference type="Pfam" id="PF00990">
    <property type="entry name" value="GGDEF"/>
    <property type="match status" value="1"/>
</dbReference>
<dbReference type="SUPFAM" id="SSF55785">
    <property type="entry name" value="PYP-like sensor domain (PAS domain)"/>
    <property type="match status" value="1"/>
</dbReference>
<dbReference type="InterPro" id="IPR000014">
    <property type="entry name" value="PAS"/>
</dbReference>
<comment type="caution">
    <text evidence="4">The sequence shown here is derived from an EMBL/GenBank/DDBJ whole genome shotgun (WGS) entry which is preliminary data.</text>
</comment>
<dbReference type="PANTHER" id="PTHR45138">
    <property type="entry name" value="REGULATORY COMPONENTS OF SENSORY TRANSDUCTION SYSTEM"/>
    <property type="match status" value="1"/>
</dbReference>
<dbReference type="NCBIfam" id="TIGR00229">
    <property type="entry name" value="sensory_box"/>
    <property type="match status" value="1"/>
</dbReference>
<dbReference type="EMBL" id="CAKLCM010000003">
    <property type="protein sequence ID" value="CAH0529794.1"/>
    <property type="molecule type" value="Genomic_DNA"/>
</dbReference>
<dbReference type="RefSeq" id="WP_237486356.1">
    <property type="nucleotide sequence ID" value="NZ_CAKLCM010000003.1"/>
</dbReference>
<comment type="catalytic activity">
    <reaction evidence="2">
        <text>2 GTP = 3',3'-c-di-GMP + 2 diphosphate</text>
        <dbReference type="Rhea" id="RHEA:24898"/>
        <dbReference type="ChEBI" id="CHEBI:33019"/>
        <dbReference type="ChEBI" id="CHEBI:37565"/>
        <dbReference type="ChEBI" id="CHEBI:58805"/>
        <dbReference type="EC" id="2.7.7.65"/>
    </reaction>
</comment>
<dbReference type="InterPro" id="IPR043128">
    <property type="entry name" value="Rev_trsase/Diguanyl_cyclase"/>
</dbReference>
<evidence type="ECO:0000256" key="1">
    <source>
        <dbReference type="ARBA" id="ARBA00012528"/>
    </source>
</evidence>
<evidence type="ECO:0000259" key="3">
    <source>
        <dbReference type="PROSITE" id="PS50887"/>
    </source>
</evidence>
<evidence type="ECO:0000313" key="4">
    <source>
        <dbReference type="EMBL" id="CAH0529794.1"/>
    </source>
</evidence>
<dbReference type="Gene3D" id="3.30.70.270">
    <property type="match status" value="1"/>
</dbReference>
<feature type="domain" description="GGDEF" evidence="3">
    <location>
        <begin position="275"/>
        <end position="412"/>
    </location>
</feature>
<dbReference type="EC" id="2.7.7.65" evidence="1"/>
<accession>A0ABN8DMV3</accession>
<name>A0ABN8DMV3_9VIBR</name>
<reference evidence="4" key="1">
    <citation type="submission" date="2021-12" db="EMBL/GenBank/DDBJ databases">
        <authorList>
            <person name="Rodrigo-Torres L."/>
            <person name="Arahal R. D."/>
            <person name="Lucena T."/>
        </authorList>
    </citation>
    <scope>NUCLEOTIDE SEQUENCE</scope>
    <source>
        <strain evidence="4">CECT 8226</strain>
    </source>
</reference>
<dbReference type="Gene3D" id="3.30.450.20">
    <property type="entry name" value="PAS domain"/>
    <property type="match status" value="1"/>
</dbReference>
<dbReference type="InterPro" id="IPR029787">
    <property type="entry name" value="Nucleotide_cyclase"/>
</dbReference>
<gene>
    <name evidence="4" type="ORF">VHP8226_03550</name>
</gene>
<dbReference type="PROSITE" id="PS50887">
    <property type="entry name" value="GGDEF"/>
    <property type="match status" value="1"/>
</dbReference>
<sequence>MPHPEMNLIYGSAKVCDSHIVEMSEELCHLLGGVQQPTTLPLSLIDLFADTERERIDAEIALILQGNTTSQPQLLDMKNQYLGTIPVLLILNKTEWLNRPAVEMTIIDIQFTYSQCLKAREQDQMFRDMILHSAQGILVHRAFKPLFVNNSWVKLQGGDSVEQVLDMETILPLLPSHVIEGAQQRYAELIESKHPKASSVVKNIGLDGISRYFNIYDNVIYWQGELAVQVVLEDVTDKVALENQLKYQANHDDLTGLLNRRAVYSWAQDQITQHSPLTCLLMDIDNFKQINDTYGHGVGDDVIRTLSNIANETIASVGGMTGRWGGEEFIAFVPQLSMQHIQCVAQTICEKFRNTHLYSAHNQAFSATVSIGISYMDTVSEDQCLDALVQRTDRLLYTAKAKGKDRVCIKNRRHEHLLAI</sequence>
<dbReference type="NCBIfam" id="TIGR00254">
    <property type="entry name" value="GGDEF"/>
    <property type="match status" value="1"/>
</dbReference>
<dbReference type="InterPro" id="IPR035965">
    <property type="entry name" value="PAS-like_dom_sf"/>
</dbReference>
<dbReference type="SMART" id="SM00267">
    <property type="entry name" value="GGDEF"/>
    <property type="match status" value="1"/>
</dbReference>
<protein>
    <recommendedName>
        <fullName evidence="1">diguanylate cyclase</fullName>
        <ecNumber evidence="1">2.7.7.65</ecNumber>
    </recommendedName>
</protein>
<proteinExistence type="predicted"/>
<dbReference type="InterPro" id="IPR050469">
    <property type="entry name" value="Diguanylate_Cyclase"/>
</dbReference>
<evidence type="ECO:0000313" key="5">
    <source>
        <dbReference type="Proteomes" id="UP000838160"/>
    </source>
</evidence>
<dbReference type="SUPFAM" id="SSF55073">
    <property type="entry name" value="Nucleotide cyclase"/>
    <property type="match status" value="1"/>
</dbReference>
<dbReference type="InterPro" id="IPR000160">
    <property type="entry name" value="GGDEF_dom"/>
</dbReference>
<organism evidence="4 5">
    <name type="scientific">Vibrio hippocampi</name>
    <dbReference type="NCBI Taxonomy" id="654686"/>
    <lineage>
        <taxon>Bacteria</taxon>
        <taxon>Pseudomonadati</taxon>
        <taxon>Pseudomonadota</taxon>
        <taxon>Gammaproteobacteria</taxon>
        <taxon>Vibrionales</taxon>
        <taxon>Vibrionaceae</taxon>
        <taxon>Vibrio</taxon>
    </lineage>
</organism>
<keyword evidence="5" id="KW-1185">Reference proteome</keyword>
<dbReference type="Proteomes" id="UP000838160">
    <property type="component" value="Unassembled WGS sequence"/>
</dbReference>
<dbReference type="CDD" id="cd01949">
    <property type="entry name" value="GGDEF"/>
    <property type="match status" value="1"/>
</dbReference>
<dbReference type="PANTHER" id="PTHR45138:SF9">
    <property type="entry name" value="DIGUANYLATE CYCLASE DGCM-RELATED"/>
    <property type="match status" value="1"/>
</dbReference>